<protein>
    <recommendedName>
        <fullName evidence="5">Flagellar assembly factor FliW</fullName>
    </recommendedName>
</protein>
<dbReference type="SMR" id="A0AAE2V149"/>
<gene>
    <name evidence="5 6" type="primary">fliW</name>
    <name evidence="6" type="ORF">IS491_09785</name>
</gene>
<keyword evidence="6" id="KW-0282">Flagellum</keyword>
<evidence type="ECO:0000256" key="3">
    <source>
        <dbReference type="ARBA" id="ARBA00022845"/>
    </source>
</evidence>
<keyword evidence="3 5" id="KW-0810">Translation regulation</keyword>
<evidence type="ECO:0000256" key="1">
    <source>
        <dbReference type="ARBA" id="ARBA00022490"/>
    </source>
</evidence>
<dbReference type="GO" id="GO:0005737">
    <property type="term" value="C:cytoplasm"/>
    <property type="evidence" value="ECO:0007669"/>
    <property type="project" value="UniProtKB-SubCell"/>
</dbReference>
<dbReference type="Pfam" id="PF02623">
    <property type="entry name" value="FliW"/>
    <property type="match status" value="1"/>
</dbReference>
<name>A0AAE2V149_CLOBE</name>
<comment type="subcellular location">
    <subcellularLocation>
        <location evidence="5">Cytoplasm</location>
    </subcellularLocation>
</comment>
<sequence length="141" mass="16220">MKFISKVHGEITYDEKNIIIFNKGILGFDELKRFILIELEEYEPFKLLHSLEDDGVGLIVTSPYDFFEDYELKLSEDIINNLKIEMPKDVMVITTITLNSEAKKITTNLQGPIIINISNNLGEQIILDNSKYKIKQPLIGE</sequence>
<evidence type="ECO:0000256" key="4">
    <source>
        <dbReference type="ARBA" id="ARBA00023186"/>
    </source>
</evidence>
<keyword evidence="2 5" id="KW-1005">Bacterial flagellum biogenesis</keyword>
<dbReference type="RefSeq" id="WP_012060453.1">
    <property type="nucleotide sequence ID" value="NZ_CP073279.1"/>
</dbReference>
<evidence type="ECO:0000313" key="6">
    <source>
        <dbReference type="EMBL" id="MBF7808947.1"/>
    </source>
</evidence>
<dbReference type="Gene3D" id="2.30.290.10">
    <property type="entry name" value="BH3618-like"/>
    <property type="match status" value="1"/>
</dbReference>
<keyword evidence="4 5" id="KW-0143">Chaperone</keyword>
<proteinExistence type="inferred from homology"/>
<dbReference type="Proteomes" id="UP000631418">
    <property type="component" value="Unassembled WGS sequence"/>
</dbReference>
<comment type="caution">
    <text evidence="6">The sequence shown here is derived from an EMBL/GenBank/DDBJ whole genome shotgun (WGS) entry which is preliminary data.</text>
</comment>
<comment type="similarity">
    <text evidence="5">Belongs to the FliW family.</text>
</comment>
<dbReference type="GO" id="GO:0044780">
    <property type="term" value="P:bacterial-type flagellum assembly"/>
    <property type="evidence" value="ECO:0007669"/>
    <property type="project" value="UniProtKB-UniRule"/>
</dbReference>
<dbReference type="InterPro" id="IPR003775">
    <property type="entry name" value="Flagellar_assembly_factor_FliW"/>
</dbReference>
<dbReference type="OMA" id="DVAVFCI"/>
<keyword evidence="1 5" id="KW-0963">Cytoplasm</keyword>
<reference evidence="6" key="1">
    <citation type="submission" date="2020-11" db="EMBL/GenBank/DDBJ databases">
        <authorList>
            <person name="Thieme N."/>
            <person name="Liebl W."/>
            <person name="Zverlov V."/>
        </authorList>
    </citation>
    <scope>NUCLEOTIDE SEQUENCE</scope>
    <source>
        <strain evidence="6">NT08</strain>
    </source>
</reference>
<dbReference type="PANTHER" id="PTHR39190:SF1">
    <property type="entry name" value="FLAGELLAR ASSEMBLY FACTOR FLIW"/>
    <property type="match status" value="1"/>
</dbReference>
<dbReference type="AlphaFoldDB" id="A0AAE2V149"/>
<dbReference type="NCBIfam" id="NF009793">
    <property type="entry name" value="PRK13285.1-1"/>
    <property type="match status" value="1"/>
</dbReference>
<dbReference type="PANTHER" id="PTHR39190">
    <property type="entry name" value="FLAGELLAR ASSEMBLY FACTOR FLIW"/>
    <property type="match status" value="1"/>
</dbReference>
<dbReference type="GO" id="GO:0006417">
    <property type="term" value="P:regulation of translation"/>
    <property type="evidence" value="ECO:0007669"/>
    <property type="project" value="UniProtKB-KW"/>
</dbReference>
<dbReference type="SUPFAM" id="SSF141457">
    <property type="entry name" value="BH3618-like"/>
    <property type="match status" value="1"/>
</dbReference>
<evidence type="ECO:0000256" key="2">
    <source>
        <dbReference type="ARBA" id="ARBA00022795"/>
    </source>
</evidence>
<accession>A0AAE2V149</accession>
<comment type="subunit">
    <text evidence="5">Interacts with translational regulator CsrA and flagellin(s).</text>
</comment>
<dbReference type="HAMAP" id="MF_01185">
    <property type="entry name" value="FliW"/>
    <property type="match status" value="1"/>
</dbReference>
<dbReference type="InterPro" id="IPR024046">
    <property type="entry name" value="Flagellar_assmbl_FliW_dom_sf"/>
</dbReference>
<organism evidence="6 7">
    <name type="scientific">Clostridium beijerinckii</name>
    <name type="common">Clostridium MP</name>
    <dbReference type="NCBI Taxonomy" id="1520"/>
    <lineage>
        <taxon>Bacteria</taxon>
        <taxon>Bacillati</taxon>
        <taxon>Bacillota</taxon>
        <taxon>Clostridia</taxon>
        <taxon>Eubacteriales</taxon>
        <taxon>Clostridiaceae</taxon>
        <taxon>Clostridium</taxon>
    </lineage>
</organism>
<comment type="function">
    <text evidence="5">Acts as an anti-CsrA protein, binds CsrA and prevents it from repressing translation of its target genes, one of which is flagellin. Binds to flagellin and participates in the assembly of the flagellum.</text>
</comment>
<evidence type="ECO:0000313" key="7">
    <source>
        <dbReference type="Proteomes" id="UP000631418"/>
    </source>
</evidence>
<dbReference type="EMBL" id="JADOEF010000001">
    <property type="protein sequence ID" value="MBF7808947.1"/>
    <property type="molecule type" value="Genomic_DNA"/>
</dbReference>
<keyword evidence="6" id="KW-0969">Cilium</keyword>
<evidence type="ECO:0000256" key="5">
    <source>
        <dbReference type="HAMAP-Rule" id="MF_01185"/>
    </source>
</evidence>
<keyword evidence="6" id="KW-0966">Cell projection</keyword>